<gene>
    <name evidence="3" type="ORF">GCM10009844_07310</name>
</gene>
<dbReference type="RefSeq" id="WP_344147714.1">
    <property type="nucleotide sequence ID" value="NZ_BAAAQR010000001.1"/>
</dbReference>
<feature type="signal peptide" evidence="1">
    <location>
        <begin position="1"/>
        <end position="31"/>
    </location>
</feature>
<evidence type="ECO:0000313" key="3">
    <source>
        <dbReference type="EMBL" id="GAA2138927.1"/>
    </source>
</evidence>
<sequence length="256" mass="27685">MLPRPSRAQRTLVTLAAAVALVPALSGPAGAVPPTPDGPDYQAPAVGECRNIDMATAGHASDTTAPVDCSTTHTTRVIAVGHLPDGVAWSQDAAAEKAAIRACQPAWNQALGRTLPVRDMSAYSWFWFRPTKDQRSHGARWIRCDLALRGGTKILPLPTDKTPALDQPPLSNKVARCLTPRTFYTTACSHKHAFRATGTFTVRSGTFPGAKKLNAAAMRKCPSRVSTDSYRWSYKLKAMWNVGKDHVVVCYSKKTS</sequence>
<reference evidence="3 4" key="1">
    <citation type="journal article" date="2019" name="Int. J. Syst. Evol. Microbiol.">
        <title>The Global Catalogue of Microorganisms (GCM) 10K type strain sequencing project: providing services to taxonomists for standard genome sequencing and annotation.</title>
        <authorList>
            <consortium name="The Broad Institute Genomics Platform"/>
            <consortium name="The Broad Institute Genome Sequencing Center for Infectious Disease"/>
            <person name="Wu L."/>
            <person name="Ma J."/>
        </authorList>
    </citation>
    <scope>NUCLEOTIDE SEQUENCE [LARGE SCALE GENOMIC DNA]</scope>
    <source>
        <strain evidence="3 4">JCM 16022</strain>
    </source>
</reference>
<protein>
    <recommendedName>
        <fullName evidence="2">Septum formation-related domain-containing protein</fullName>
    </recommendedName>
</protein>
<proteinExistence type="predicted"/>
<keyword evidence="1" id="KW-0732">Signal</keyword>
<name>A0ABN2Z9M9_9ACTN</name>
<comment type="caution">
    <text evidence="3">The sequence shown here is derived from an EMBL/GenBank/DDBJ whole genome shotgun (WGS) entry which is preliminary data.</text>
</comment>
<keyword evidence="4" id="KW-1185">Reference proteome</keyword>
<dbReference type="Proteomes" id="UP001501771">
    <property type="component" value="Unassembled WGS sequence"/>
</dbReference>
<dbReference type="EMBL" id="BAAAQR010000001">
    <property type="protein sequence ID" value="GAA2138927.1"/>
    <property type="molecule type" value="Genomic_DNA"/>
</dbReference>
<evidence type="ECO:0000256" key="1">
    <source>
        <dbReference type="SAM" id="SignalP"/>
    </source>
</evidence>
<evidence type="ECO:0000259" key="2">
    <source>
        <dbReference type="Pfam" id="PF13845"/>
    </source>
</evidence>
<feature type="chain" id="PRO_5047160014" description="Septum formation-related domain-containing protein" evidence="1">
    <location>
        <begin position="32"/>
        <end position="256"/>
    </location>
</feature>
<evidence type="ECO:0000313" key="4">
    <source>
        <dbReference type="Proteomes" id="UP001501771"/>
    </source>
</evidence>
<dbReference type="InterPro" id="IPR026004">
    <property type="entry name" value="Septum_form"/>
</dbReference>
<feature type="domain" description="Septum formation-related" evidence="2">
    <location>
        <begin position="47"/>
        <end position="226"/>
    </location>
</feature>
<organism evidence="3 4">
    <name type="scientific">Nocardioides koreensis</name>
    <dbReference type="NCBI Taxonomy" id="433651"/>
    <lineage>
        <taxon>Bacteria</taxon>
        <taxon>Bacillati</taxon>
        <taxon>Actinomycetota</taxon>
        <taxon>Actinomycetes</taxon>
        <taxon>Propionibacteriales</taxon>
        <taxon>Nocardioidaceae</taxon>
        <taxon>Nocardioides</taxon>
    </lineage>
</organism>
<dbReference type="Pfam" id="PF13845">
    <property type="entry name" value="Septum_form"/>
    <property type="match status" value="1"/>
</dbReference>
<accession>A0ABN2Z9M9</accession>